<dbReference type="RefSeq" id="WP_061407315.1">
    <property type="nucleotide sequence ID" value="NZ_JAKUWE010000002.1"/>
</dbReference>
<comment type="caution">
    <text evidence="2">The sequence shown here is derived from an EMBL/GenBank/DDBJ whole genome shotgun (WGS) entry which is preliminary data.</text>
</comment>
<protein>
    <submittedName>
        <fullName evidence="2">Uncharacterized protein</fullName>
    </submittedName>
</protein>
<evidence type="ECO:0000313" key="3">
    <source>
        <dbReference type="Proteomes" id="UP000070353"/>
    </source>
</evidence>
<reference evidence="2 3" key="1">
    <citation type="submission" date="2016-01" db="EMBL/GenBank/DDBJ databases">
        <title>Highly variable Streptococcus oralis are common among viridans streptococci isolated from primates.</title>
        <authorList>
            <person name="Denapaite D."/>
            <person name="Rieger M."/>
            <person name="Koendgen S."/>
            <person name="Brueckner R."/>
            <person name="Ochigava I."/>
            <person name="Kappeler P."/>
            <person name="Maetz-Rensing K."/>
            <person name="Leendertz F."/>
            <person name="Hakenbeck R."/>
        </authorList>
    </citation>
    <scope>NUCLEOTIDE SEQUENCE [LARGE SCALE GENOMIC DNA]</scope>
    <source>
        <strain evidence="2 3">DD24</strain>
    </source>
</reference>
<accession>A0A139QSD7</accession>
<dbReference type="OrthoDB" id="10001447at2"/>
<keyword evidence="1" id="KW-0472">Membrane</keyword>
<dbReference type="PATRIC" id="fig|1303.84.peg.645"/>
<proteinExistence type="predicted"/>
<keyword evidence="1" id="KW-1133">Transmembrane helix</keyword>
<feature type="transmembrane region" description="Helical" evidence="1">
    <location>
        <begin position="106"/>
        <end position="125"/>
    </location>
</feature>
<sequence>MAVLQLHRKLSFVNDRGLLYLIVDDVNQGKVTAIVDKQIELSAGKHSLYIKDILGFTSQTLLLDIKENDNVSVTVGNAPSFIVLVVLLLILFILFKTMPFTAGLSLVNWGLPILWIIFLLYLVVFRRHNLYDISK</sequence>
<evidence type="ECO:0000256" key="1">
    <source>
        <dbReference type="SAM" id="Phobius"/>
    </source>
</evidence>
<dbReference type="AlphaFoldDB" id="A0A139QSD7"/>
<evidence type="ECO:0000313" key="2">
    <source>
        <dbReference type="EMBL" id="KXU05447.1"/>
    </source>
</evidence>
<gene>
    <name evidence="2" type="ORF">SORDD24_00576</name>
</gene>
<keyword evidence="1" id="KW-0812">Transmembrane</keyword>
<organism evidence="2 3">
    <name type="scientific">Streptococcus oralis</name>
    <dbReference type="NCBI Taxonomy" id="1303"/>
    <lineage>
        <taxon>Bacteria</taxon>
        <taxon>Bacillati</taxon>
        <taxon>Bacillota</taxon>
        <taxon>Bacilli</taxon>
        <taxon>Lactobacillales</taxon>
        <taxon>Streptococcaceae</taxon>
        <taxon>Streptococcus</taxon>
    </lineage>
</organism>
<feature type="transmembrane region" description="Helical" evidence="1">
    <location>
        <begin position="71"/>
        <end position="94"/>
    </location>
</feature>
<dbReference type="Proteomes" id="UP000070353">
    <property type="component" value="Unassembled WGS sequence"/>
</dbReference>
<name>A0A139QSD7_STROR</name>
<dbReference type="EMBL" id="LQZB01000078">
    <property type="protein sequence ID" value="KXU05447.1"/>
    <property type="molecule type" value="Genomic_DNA"/>
</dbReference>